<feature type="transmembrane region" description="Helical" evidence="1">
    <location>
        <begin position="20"/>
        <end position="37"/>
    </location>
</feature>
<keyword evidence="1" id="KW-0472">Membrane</keyword>
<gene>
    <name evidence="2" type="ORF">DRF62_15530</name>
</gene>
<evidence type="ECO:0000256" key="1">
    <source>
        <dbReference type="SAM" id="Phobius"/>
    </source>
</evidence>
<feature type="transmembrane region" description="Helical" evidence="1">
    <location>
        <begin position="392"/>
        <end position="415"/>
    </location>
</feature>
<reference evidence="2 3" key="1">
    <citation type="journal article" date="2006" name="Int. J. Syst. Evol. Microbiol.">
        <title>Chryseobacterium piscium sp. nov., isolated from fish of the South Atlantic Ocean off South Africa.</title>
        <authorList>
            <person name="de Beer H."/>
            <person name="Hugo C.J."/>
            <person name="Jooste P.J."/>
            <person name="Vancanneyt M."/>
            <person name="Coenye T."/>
            <person name="Vandamme P."/>
        </authorList>
    </citation>
    <scope>NUCLEOTIDE SEQUENCE [LARGE SCALE GENOMIC DNA]</scope>
    <source>
        <strain evidence="2 3">CCUG 51923</strain>
    </source>
</reference>
<dbReference type="EMBL" id="QNVS01000057">
    <property type="protein sequence ID" value="REC52510.1"/>
    <property type="molecule type" value="Genomic_DNA"/>
</dbReference>
<evidence type="ECO:0000313" key="3">
    <source>
        <dbReference type="Proteomes" id="UP000256512"/>
    </source>
</evidence>
<feature type="transmembrane region" description="Helical" evidence="1">
    <location>
        <begin position="182"/>
        <end position="204"/>
    </location>
</feature>
<dbReference type="Proteomes" id="UP000256512">
    <property type="component" value="Unassembled WGS sequence"/>
</dbReference>
<comment type="caution">
    <text evidence="2">The sequence shown here is derived from an EMBL/GenBank/DDBJ whole genome shotgun (WGS) entry which is preliminary data.</text>
</comment>
<accession>A0A3D9BG34</accession>
<dbReference type="RefSeq" id="WP_133297201.1">
    <property type="nucleotide sequence ID" value="NZ_QNVS01000057.1"/>
</dbReference>
<proteinExistence type="predicted"/>
<dbReference type="AlphaFoldDB" id="A0A3D9BG34"/>
<sequence>MDNQITDFISKITFDQILGFFYFLIPTIIAIWALYFIRKSRFYYVERTSIKLHDDIVKNIPDLAIKYKDSEINENLIFFRGTVLFKSHTDIKSEDIDQEITIYSPDNNALWKHFEISKASDSFQPTFTINSNKVIIDRSMLKINDYITFAGLLDSKNTNLLISHRIFNMVPKSIKFKESDLIYYRQGGIFVTIILGFLLSLNLYTRYQSSKWEEERLQTQKKYKDAYKHADITPDIFDYETFFFNNGNKIKIKKLRDSFKNFKDKQLDVLSKKNSKQTDSLSKIYLKSRRDKDKIKLLNSLLDSYQTLPFYNNPFAELEKAGEKKLDTLLKSKKLKEVFFYKIDDSISVKYVKKDFAIKDSSSNTKKSSTKNDSKDENTKSFSDYLGAILKLLAYFFVLFLIFGMLYFWFMYFTLRRLLKIYKN</sequence>
<name>A0A3D9BG34_9FLAO</name>
<keyword evidence="1" id="KW-1133">Transmembrane helix</keyword>
<protein>
    <submittedName>
        <fullName evidence="2">Uncharacterized protein</fullName>
    </submittedName>
</protein>
<feature type="non-terminal residue" evidence="2">
    <location>
        <position position="424"/>
    </location>
</feature>
<organism evidence="2 3">
    <name type="scientific">Chryseobacterium piscium</name>
    <dbReference type="NCBI Taxonomy" id="333702"/>
    <lineage>
        <taxon>Bacteria</taxon>
        <taxon>Pseudomonadati</taxon>
        <taxon>Bacteroidota</taxon>
        <taxon>Flavobacteriia</taxon>
        <taxon>Flavobacteriales</taxon>
        <taxon>Weeksellaceae</taxon>
        <taxon>Chryseobacterium group</taxon>
        <taxon>Chryseobacterium</taxon>
    </lineage>
</organism>
<keyword evidence="1" id="KW-0812">Transmembrane</keyword>
<keyword evidence="3" id="KW-1185">Reference proteome</keyword>
<evidence type="ECO:0000313" key="2">
    <source>
        <dbReference type="EMBL" id="REC52510.1"/>
    </source>
</evidence>